<keyword evidence="5 9" id="KW-0418">Kinase</keyword>
<keyword evidence="7" id="KW-0829">Tyrosine-protein kinase</keyword>
<dbReference type="PANTHER" id="PTHR32309:SF13">
    <property type="entry name" value="FERRIC ENTEROBACTIN TRANSPORT PROTEIN FEPE"/>
    <property type="match status" value="1"/>
</dbReference>
<dbReference type="PANTHER" id="PTHR32309">
    <property type="entry name" value="TYROSINE-PROTEIN KINASE"/>
    <property type="match status" value="1"/>
</dbReference>
<dbReference type="SUPFAM" id="SSF52540">
    <property type="entry name" value="P-loop containing nucleoside triphosphate hydrolases"/>
    <property type="match status" value="1"/>
</dbReference>
<proteinExistence type="inferred from homology"/>
<dbReference type="GO" id="GO:0005886">
    <property type="term" value="C:plasma membrane"/>
    <property type="evidence" value="ECO:0007669"/>
    <property type="project" value="TreeGrafter"/>
</dbReference>
<reference evidence="9 10" key="1">
    <citation type="journal article" date="2016" name="Int. J. Syst. Evol. Microbiol.">
        <title>Descriptions of Anaerotaenia torta gen. nov., sp. nov. and Anaerocolumna cellulosilytica gen. nov., sp. nov. isolated from a methanogenic reactor of cattle waste.</title>
        <authorList>
            <person name="Uek A."/>
            <person name="Ohtaki Y."/>
            <person name="Kaku N."/>
            <person name="Ueki K."/>
        </authorList>
    </citation>
    <scope>NUCLEOTIDE SEQUENCE [LARGE SCALE GENOMIC DNA]</scope>
    <source>
        <strain evidence="9 10">SN021</strain>
    </source>
</reference>
<dbReference type="KEGG" id="acel:acsn021_41860"/>
<dbReference type="InterPro" id="IPR025669">
    <property type="entry name" value="AAA_dom"/>
</dbReference>
<dbReference type="EC" id="2.7.10.2" evidence="2"/>
<accession>A0A6S6R918</accession>
<protein>
    <recommendedName>
        <fullName evidence="2">non-specific protein-tyrosine kinase</fullName>
        <ecNumber evidence="2">2.7.10.2</ecNumber>
    </recommendedName>
</protein>
<comment type="catalytic activity">
    <reaction evidence="8">
        <text>L-tyrosyl-[protein] + ATP = O-phospho-L-tyrosyl-[protein] + ADP + H(+)</text>
        <dbReference type="Rhea" id="RHEA:10596"/>
        <dbReference type="Rhea" id="RHEA-COMP:10136"/>
        <dbReference type="Rhea" id="RHEA-COMP:20101"/>
        <dbReference type="ChEBI" id="CHEBI:15378"/>
        <dbReference type="ChEBI" id="CHEBI:30616"/>
        <dbReference type="ChEBI" id="CHEBI:46858"/>
        <dbReference type="ChEBI" id="CHEBI:61978"/>
        <dbReference type="ChEBI" id="CHEBI:456216"/>
        <dbReference type="EC" id="2.7.10.2"/>
    </reaction>
</comment>
<evidence type="ECO:0000256" key="2">
    <source>
        <dbReference type="ARBA" id="ARBA00011903"/>
    </source>
</evidence>
<dbReference type="EMBL" id="AP023367">
    <property type="protein sequence ID" value="BCJ96617.1"/>
    <property type="molecule type" value="Genomic_DNA"/>
</dbReference>
<comment type="similarity">
    <text evidence="1">Belongs to the CpsD/CapB family.</text>
</comment>
<evidence type="ECO:0000313" key="9">
    <source>
        <dbReference type="EMBL" id="BCJ96617.1"/>
    </source>
</evidence>
<evidence type="ECO:0000256" key="6">
    <source>
        <dbReference type="ARBA" id="ARBA00022840"/>
    </source>
</evidence>
<dbReference type="InterPro" id="IPR005702">
    <property type="entry name" value="Wzc-like_C"/>
</dbReference>
<sequence>MQSIKIEKLEDMNYRSTEAYNTLRTNIQFCGKDIKTICITSCTPNEGKSLVSFRLANSLAESGRKVLFLDADLRKSVLAGRLKIDKGVLGLSQYLSGINTLEEVLYQSNLDNLDIIFAGPTPPNPLDLITKPSFQELICKQREQYDYIIIDTPPLGIVIDSATIAEACDGTILVIQSNSISYKLAQKVLKQLKKGTCHVLGVILNKVGLKQRNYYGKQYNKYYGKYYGT</sequence>
<dbReference type="InterPro" id="IPR050445">
    <property type="entry name" value="Bact_polysacc_biosynth/exp"/>
</dbReference>
<evidence type="ECO:0000256" key="3">
    <source>
        <dbReference type="ARBA" id="ARBA00022679"/>
    </source>
</evidence>
<evidence type="ECO:0000256" key="8">
    <source>
        <dbReference type="ARBA" id="ARBA00051245"/>
    </source>
</evidence>
<evidence type="ECO:0000256" key="5">
    <source>
        <dbReference type="ARBA" id="ARBA00022777"/>
    </source>
</evidence>
<dbReference type="CDD" id="cd05387">
    <property type="entry name" value="BY-kinase"/>
    <property type="match status" value="1"/>
</dbReference>
<dbReference type="GO" id="GO:0004715">
    <property type="term" value="F:non-membrane spanning protein tyrosine kinase activity"/>
    <property type="evidence" value="ECO:0007669"/>
    <property type="project" value="UniProtKB-EC"/>
</dbReference>
<gene>
    <name evidence="9" type="ORF">acsn021_41860</name>
</gene>
<dbReference type="AlphaFoldDB" id="A0A6S6R918"/>
<dbReference type="Proteomes" id="UP000515561">
    <property type="component" value="Chromosome"/>
</dbReference>
<dbReference type="Gene3D" id="3.40.50.300">
    <property type="entry name" value="P-loop containing nucleotide triphosphate hydrolases"/>
    <property type="match status" value="1"/>
</dbReference>
<keyword evidence="4" id="KW-0547">Nucleotide-binding</keyword>
<keyword evidence="10" id="KW-1185">Reference proteome</keyword>
<evidence type="ECO:0000256" key="4">
    <source>
        <dbReference type="ARBA" id="ARBA00022741"/>
    </source>
</evidence>
<organism evidence="9 10">
    <name type="scientific">Anaerocolumna cellulosilytica</name>
    <dbReference type="NCBI Taxonomy" id="433286"/>
    <lineage>
        <taxon>Bacteria</taxon>
        <taxon>Bacillati</taxon>
        <taxon>Bacillota</taxon>
        <taxon>Clostridia</taxon>
        <taxon>Lachnospirales</taxon>
        <taxon>Lachnospiraceae</taxon>
        <taxon>Anaerocolumna</taxon>
    </lineage>
</organism>
<dbReference type="NCBIfam" id="TIGR01007">
    <property type="entry name" value="eps_fam"/>
    <property type="match status" value="1"/>
</dbReference>
<dbReference type="RefSeq" id="WP_184091923.1">
    <property type="nucleotide sequence ID" value="NZ_AP023367.1"/>
</dbReference>
<dbReference type="InterPro" id="IPR027417">
    <property type="entry name" value="P-loop_NTPase"/>
</dbReference>
<evidence type="ECO:0000256" key="1">
    <source>
        <dbReference type="ARBA" id="ARBA00007316"/>
    </source>
</evidence>
<name>A0A6S6R918_9FIRM</name>
<dbReference type="Pfam" id="PF13614">
    <property type="entry name" value="AAA_31"/>
    <property type="match status" value="1"/>
</dbReference>
<keyword evidence="3" id="KW-0808">Transferase</keyword>
<evidence type="ECO:0000313" key="10">
    <source>
        <dbReference type="Proteomes" id="UP000515561"/>
    </source>
</evidence>
<keyword evidence="6" id="KW-0067">ATP-binding</keyword>
<evidence type="ECO:0000256" key="7">
    <source>
        <dbReference type="ARBA" id="ARBA00023137"/>
    </source>
</evidence>
<dbReference type="GO" id="GO:0005524">
    <property type="term" value="F:ATP binding"/>
    <property type="evidence" value="ECO:0007669"/>
    <property type="project" value="UniProtKB-KW"/>
</dbReference>